<proteinExistence type="predicted"/>
<dbReference type="EMBL" id="JAASQP010000001">
    <property type="protein sequence ID" value="NIJ24819.1"/>
    <property type="molecule type" value="Genomic_DNA"/>
</dbReference>
<dbReference type="SMART" id="SM00760">
    <property type="entry name" value="Bac_DnaA_C"/>
    <property type="match status" value="1"/>
</dbReference>
<evidence type="ECO:0000313" key="2">
    <source>
        <dbReference type="EMBL" id="NIJ24819.1"/>
    </source>
</evidence>
<gene>
    <name evidence="2" type="ORF">FHT01_002361</name>
</gene>
<dbReference type="InterPro" id="IPR013159">
    <property type="entry name" value="DnaA_C"/>
</dbReference>
<dbReference type="Pfam" id="PF08299">
    <property type="entry name" value="Bac_DnaA_C"/>
    <property type="match status" value="1"/>
</dbReference>
<organism evidence="2 3">
    <name type="scientific">Sphingomonas japonica</name>
    <dbReference type="NCBI Taxonomy" id="511662"/>
    <lineage>
        <taxon>Bacteria</taxon>
        <taxon>Pseudomonadati</taxon>
        <taxon>Pseudomonadota</taxon>
        <taxon>Alphaproteobacteria</taxon>
        <taxon>Sphingomonadales</taxon>
        <taxon>Sphingomonadaceae</taxon>
        <taxon>Sphingomonas</taxon>
    </lineage>
</organism>
<evidence type="ECO:0000259" key="1">
    <source>
        <dbReference type="SMART" id="SM00760"/>
    </source>
</evidence>
<dbReference type="Proteomes" id="UP000788153">
    <property type="component" value="Unassembled WGS sequence"/>
</dbReference>
<accession>A0ABX0U2U9</accession>
<comment type="caution">
    <text evidence="2">The sequence shown here is derived from an EMBL/GenBank/DDBJ whole genome shotgun (WGS) entry which is preliminary data.</text>
</comment>
<feature type="domain" description="Chromosomal replication initiator DnaA C-terminal" evidence="1">
    <location>
        <begin position="8"/>
        <end position="75"/>
    </location>
</feature>
<dbReference type="SUPFAM" id="SSF48295">
    <property type="entry name" value="TrpR-like"/>
    <property type="match status" value="1"/>
</dbReference>
<keyword evidence="3" id="KW-1185">Reference proteome</keyword>
<sequence>MTRITTAQANSVYQQVADAAGMELDKLLSESKQPSVCRIRYIVMRALRDAGASLTNIGRLMLLDHSTVLSGLSRYEQLRDDDADYAALADHVLARCRA</sequence>
<name>A0ABX0U2U9_9SPHN</name>
<dbReference type="RefSeq" id="WP_140047231.1">
    <property type="nucleotide sequence ID" value="NZ_BAAAEV010000001.1"/>
</dbReference>
<dbReference type="Gene3D" id="1.10.1750.10">
    <property type="match status" value="1"/>
</dbReference>
<protein>
    <submittedName>
        <fullName evidence="2">Chromosomal replication initiation ATPase DnaA</fullName>
    </submittedName>
</protein>
<dbReference type="InterPro" id="IPR010921">
    <property type="entry name" value="Trp_repressor/repl_initiator"/>
</dbReference>
<reference evidence="2 3" key="1">
    <citation type="submission" date="2020-03" db="EMBL/GenBank/DDBJ databases">
        <title>Genomic Encyclopedia of Type Strains, Phase IV (KMG-IV): sequencing the most valuable type-strain genomes for metagenomic binning, comparative biology and taxonomic classification.</title>
        <authorList>
            <person name="Goeker M."/>
        </authorList>
    </citation>
    <scope>NUCLEOTIDE SEQUENCE [LARGE SCALE GENOMIC DNA]</scope>
    <source>
        <strain evidence="2 3">DSM 22753</strain>
    </source>
</reference>
<evidence type="ECO:0000313" key="3">
    <source>
        <dbReference type="Proteomes" id="UP000788153"/>
    </source>
</evidence>